<dbReference type="Proteomes" id="UP000254337">
    <property type="component" value="Chromosome"/>
</dbReference>
<name>A0A346AXA2_9FIRM</name>
<dbReference type="AlphaFoldDB" id="A0A346AXA2"/>
<dbReference type="InterPro" id="IPR016160">
    <property type="entry name" value="Ald_DH_CS_CYS"/>
</dbReference>
<dbReference type="CDD" id="cd07138">
    <property type="entry name" value="ALDH_CddD_SSP0762"/>
    <property type="match status" value="1"/>
</dbReference>
<proteinExistence type="inferred from homology"/>
<evidence type="ECO:0000256" key="6">
    <source>
        <dbReference type="RuleBase" id="RU003345"/>
    </source>
</evidence>
<keyword evidence="9" id="KW-1185">Reference proteome</keyword>
<dbReference type="GO" id="GO:0004029">
    <property type="term" value="F:aldehyde dehydrogenase (NAD+) activity"/>
    <property type="evidence" value="ECO:0007669"/>
    <property type="project" value="UniProtKB-EC"/>
</dbReference>
<dbReference type="Gene3D" id="3.40.309.10">
    <property type="entry name" value="Aldehyde Dehydrogenase, Chain A, domain 2"/>
    <property type="match status" value="1"/>
</dbReference>
<dbReference type="RefSeq" id="WP_107195861.1">
    <property type="nucleotide sequence ID" value="NZ_CP029462.1"/>
</dbReference>
<dbReference type="PANTHER" id="PTHR42804">
    <property type="entry name" value="ALDEHYDE DEHYDROGENASE"/>
    <property type="match status" value="1"/>
</dbReference>
<keyword evidence="2 6" id="KW-0560">Oxidoreductase</keyword>
<dbReference type="InterPro" id="IPR016161">
    <property type="entry name" value="Ald_DH/histidinol_DH"/>
</dbReference>
<dbReference type="OrthoDB" id="9762913at2"/>
<evidence type="ECO:0000313" key="8">
    <source>
        <dbReference type="EMBL" id="AXL20495.1"/>
    </source>
</evidence>
<feature type="domain" description="Aldehyde dehydrogenase" evidence="7">
    <location>
        <begin position="12"/>
        <end position="464"/>
    </location>
</feature>
<evidence type="ECO:0000256" key="5">
    <source>
        <dbReference type="PROSITE-ProRule" id="PRU10007"/>
    </source>
</evidence>
<dbReference type="EC" id="1.2.1.3" evidence="3"/>
<dbReference type="Pfam" id="PF00171">
    <property type="entry name" value="Aldedh"/>
    <property type="match status" value="1"/>
</dbReference>
<feature type="active site" evidence="5">
    <location>
        <position position="244"/>
    </location>
</feature>
<dbReference type="InterPro" id="IPR029510">
    <property type="entry name" value="Ald_DH_CS_GLU"/>
</dbReference>
<dbReference type="InterPro" id="IPR016162">
    <property type="entry name" value="Ald_DH_N"/>
</dbReference>
<accession>A0A346AXA2</accession>
<dbReference type="FunFam" id="3.40.605.10:FF:000007">
    <property type="entry name" value="NAD/NADP-dependent betaine aldehyde dehydrogenase"/>
    <property type="match status" value="1"/>
</dbReference>
<dbReference type="PROSITE" id="PS00070">
    <property type="entry name" value="ALDEHYDE_DEHYDR_CYS"/>
    <property type="match status" value="1"/>
</dbReference>
<evidence type="ECO:0000256" key="1">
    <source>
        <dbReference type="ARBA" id="ARBA00009986"/>
    </source>
</evidence>
<dbReference type="PROSITE" id="PS00687">
    <property type="entry name" value="ALDEHYDE_DEHYDR_GLU"/>
    <property type="match status" value="1"/>
</dbReference>
<dbReference type="Gene3D" id="3.40.605.10">
    <property type="entry name" value="Aldehyde Dehydrogenase, Chain A, domain 1"/>
    <property type="match status" value="1"/>
</dbReference>
<evidence type="ECO:0000256" key="4">
    <source>
        <dbReference type="ARBA" id="ARBA00049194"/>
    </source>
</evidence>
<evidence type="ECO:0000259" key="7">
    <source>
        <dbReference type="Pfam" id="PF00171"/>
    </source>
</evidence>
<comment type="similarity">
    <text evidence="1 6">Belongs to the aldehyde dehydrogenase family.</text>
</comment>
<dbReference type="InterPro" id="IPR015590">
    <property type="entry name" value="Aldehyde_DH_dom"/>
</dbReference>
<reference evidence="8 9" key="1">
    <citation type="submission" date="2018-05" db="EMBL/GenBank/DDBJ databases">
        <title>Complete genome sequence of Megasphaera sp. AJH120T, isolated from the ceca of a chicken.</title>
        <authorList>
            <person name="Maki J."/>
            <person name="Looft T."/>
        </authorList>
    </citation>
    <scope>NUCLEOTIDE SEQUENCE [LARGE SCALE GENOMIC DNA]</scope>
    <source>
        <strain evidence="8 9">AJH120</strain>
    </source>
</reference>
<dbReference type="SUPFAM" id="SSF53720">
    <property type="entry name" value="ALDH-like"/>
    <property type="match status" value="1"/>
</dbReference>
<evidence type="ECO:0000256" key="3">
    <source>
        <dbReference type="ARBA" id="ARBA00024226"/>
    </source>
</evidence>
<evidence type="ECO:0000256" key="2">
    <source>
        <dbReference type="ARBA" id="ARBA00023002"/>
    </source>
</evidence>
<dbReference type="PANTHER" id="PTHR42804:SF1">
    <property type="entry name" value="ALDEHYDE DEHYDROGENASE-RELATED"/>
    <property type="match status" value="1"/>
</dbReference>
<protein>
    <recommendedName>
        <fullName evidence="3">aldehyde dehydrogenase (NAD(+))</fullName>
        <ecNumber evidence="3">1.2.1.3</ecNumber>
    </recommendedName>
</protein>
<gene>
    <name evidence="8" type="ORF">DKB62_02315</name>
</gene>
<comment type="catalytic activity">
    <reaction evidence="4">
        <text>an aldehyde + NAD(+) + H2O = a carboxylate + NADH + 2 H(+)</text>
        <dbReference type="Rhea" id="RHEA:16185"/>
        <dbReference type="ChEBI" id="CHEBI:15377"/>
        <dbReference type="ChEBI" id="CHEBI:15378"/>
        <dbReference type="ChEBI" id="CHEBI:17478"/>
        <dbReference type="ChEBI" id="CHEBI:29067"/>
        <dbReference type="ChEBI" id="CHEBI:57540"/>
        <dbReference type="ChEBI" id="CHEBI:57945"/>
        <dbReference type="EC" id="1.2.1.3"/>
    </reaction>
</comment>
<sequence length="471" mass="50696">MNFKMLYIDGAWTPSASGAYIDVENPANQERFACVPAGNDADVDKAAKAAAAALPAWAATPLSERMEYMKKMLTYFKEMEPQLTDCIVKELGAPVSFAAASHVRYQYVRTQSYIDLAAGLPLVETLPQSTVYREPVGVVGCITPWNYPLGQIIQKVVPAILVGNTVVLKPSQHTPLAAYYLTEAFHKAGFPKGVFNLVTGRGSQIGNAMCDHPLIDMISFTGSTEAGVGVARRALATMKRISMELGGKSPCVILKGADYEGAARMCLDSIFLNSGQTCTALSRLVVPKDDKETVERLLLQLLPEYVVGDPTDPAVKVGPVASEHQFQTVCSYIQKGIDEGAALLAGGLPPAPEKGYYVYPTIFTDVTNDMIIAREEIFGPVLCVLTYDTEEEAATIANDTPYGLNAAVWGPKEQAVATARRIRSGNVYINDGPRDVTAPFGGFKHSGIGREGGMDGMLEFTEPQALFDCGL</sequence>
<dbReference type="InterPro" id="IPR016163">
    <property type="entry name" value="Ald_DH_C"/>
</dbReference>
<dbReference type="KEGG" id="meg:DKB62_02315"/>
<evidence type="ECO:0000313" key="9">
    <source>
        <dbReference type="Proteomes" id="UP000254337"/>
    </source>
</evidence>
<dbReference type="EMBL" id="CP029462">
    <property type="protein sequence ID" value="AXL20495.1"/>
    <property type="molecule type" value="Genomic_DNA"/>
</dbReference>
<organism evidence="8 9">
    <name type="scientific">Megasphaera stantonii</name>
    <dbReference type="NCBI Taxonomy" id="2144175"/>
    <lineage>
        <taxon>Bacteria</taxon>
        <taxon>Bacillati</taxon>
        <taxon>Bacillota</taxon>
        <taxon>Negativicutes</taxon>
        <taxon>Veillonellales</taxon>
        <taxon>Veillonellaceae</taxon>
        <taxon>Megasphaera</taxon>
    </lineage>
</organism>